<comment type="caution">
    <text evidence="8">The sequence shown here is derived from an EMBL/GenBank/DDBJ whole genome shotgun (WGS) entry which is preliminary data.</text>
</comment>
<evidence type="ECO:0000259" key="7">
    <source>
        <dbReference type="PROSITE" id="PS51914"/>
    </source>
</evidence>
<keyword evidence="5" id="KW-0175">Coiled coil</keyword>
<keyword evidence="3" id="KW-0256">Endoplasmic reticulum</keyword>
<evidence type="ECO:0000256" key="4">
    <source>
        <dbReference type="ARBA" id="ARBA00023157"/>
    </source>
</evidence>
<dbReference type="Gene3D" id="2.70.130.10">
    <property type="entry name" value="Mannose-6-phosphate receptor binding domain"/>
    <property type="match status" value="1"/>
</dbReference>
<dbReference type="InterPro" id="IPR028146">
    <property type="entry name" value="PRKCSH_N"/>
</dbReference>
<sequence length="648" mass="72777">METLLWQMSNAVHSQFPSPRSCDGFLDEEMRCGYTSKRCENPRTTKKGGGLHRFCEFHRRRANKNQWRVDNKRRLMRSQLKQSPAGTPYPAPKVSRRRGKIAKAEVDEWAPLALTQHPQLHSAVTTELSSSDIAMLEELLFDDDDDASPTDDFGAALNVQAASPTSYNDLDDLNNSQFVCDSGSKRLSIDRLNDNYCDCDDGSDEPGTAACSHTAARFHCANTGYFAKNIPTSRVNDQICDCCDGSDEYASGVTCEKTCVSLMETFMAERRELLEAFERGQAARQELVEAAHAKLTADRASVETLGREIDALQSSKAATEKLKEREELEETKERFENAKAVKREMLVKLGLQELTHEQLGFIVLELANSMYSKDDLLRFVRAERDAVAPPLPESPVEKEEAEWKIRDKEREEESKRIETLREERRKRKEEQEKARSEAIEKGETPPEVVDEDATDPLVTPTVEERPVKKMFEQMSTFSAYERPQAKEAREKLQLAASDLSTKENELRTLQSALEKEYGADQILYALRDQCVETQGGQYTYKMCFYGSAKQDHTSLGSMDAYDPNKPNEISFSGGQSCWNGPSRSLKVTMECGADVELFEVDEPSTCVYTAKLKTPVVCDEAHKAQLVSKDGEASSATPHHIEVAVDAA</sequence>
<feature type="domain" description="MRH" evidence="7">
    <location>
        <begin position="528"/>
        <end position="620"/>
    </location>
</feature>
<dbReference type="SUPFAM" id="SSF50911">
    <property type="entry name" value="Mannose 6-phosphate receptor domain"/>
    <property type="match status" value="1"/>
</dbReference>
<evidence type="ECO:0000256" key="2">
    <source>
        <dbReference type="ARBA" id="ARBA00022729"/>
    </source>
</evidence>
<accession>A0AAD5Q8E6</accession>
<dbReference type="Proteomes" id="UP001209570">
    <property type="component" value="Unassembled WGS sequence"/>
</dbReference>
<evidence type="ECO:0000256" key="3">
    <source>
        <dbReference type="ARBA" id="ARBA00022824"/>
    </source>
</evidence>
<dbReference type="InterPro" id="IPR036607">
    <property type="entry name" value="PRKCSH"/>
</dbReference>
<dbReference type="InterPro" id="IPR044865">
    <property type="entry name" value="MRH_dom"/>
</dbReference>
<reference evidence="8" key="1">
    <citation type="submission" date="2021-12" db="EMBL/GenBank/DDBJ databases">
        <title>Prjna785345.</title>
        <authorList>
            <person name="Rujirawat T."/>
            <person name="Krajaejun T."/>
        </authorList>
    </citation>
    <scope>NUCLEOTIDE SEQUENCE</scope>
    <source>
        <strain evidence="8">Pi057C3</strain>
    </source>
</reference>
<protein>
    <recommendedName>
        <fullName evidence="1">Glucosidase 2 subunit beta</fullName>
    </recommendedName>
</protein>
<dbReference type="PANTHER" id="PTHR12630">
    <property type="entry name" value="N-LINKED OLIGOSACCHARIDE PROCESSING"/>
    <property type="match status" value="1"/>
</dbReference>
<evidence type="ECO:0000313" key="9">
    <source>
        <dbReference type="Proteomes" id="UP001209570"/>
    </source>
</evidence>
<dbReference type="Pfam" id="PF13015">
    <property type="entry name" value="PRKCSH_1"/>
    <property type="match status" value="1"/>
</dbReference>
<dbReference type="EMBL" id="JAKCXM010000068">
    <property type="protein sequence ID" value="KAJ0404147.1"/>
    <property type="molecule type" value="Genomic_DNA"/>
</dbReference>
<proteinExistence type="predicted"/>
<dbReference type="Pfam" id="PF12999">
    <property type="entry name" value="PRKCSH-like"/>
    <property type="match status" value="1"/>
</dbReference>
<feature type="region of interest" description="Disordered" evidence="6">
    <location>
        <begin position="389"/>
        <end position="453"/>
    </location>
</feature>
<dbReference type="PANTHER" id="PTHR12630:SF1">
    <property type="entry name" value="GLUCOSIDASE 2 SUBUNIT BETA"/>
    <property type="match status" value="1"/>
</dbReference>
<dbReference type="GO" id="GO:0017177">
    <property type="term" value="C:glucosidase II complex"/>
    <property type="evidence" value="ECO:0007669"/>
    <property type="project" value="TreeGrafter"/>
</dbReference>
<keyword evidence="4" id="KW-1015">Disulfide bond</keyword>
<dbReference type="PROSITE" id="PS51914">
    <property type="entry name" value="MRH"/>
    <property type="match status" value="1"/>
</dbReference>
<evidence type="ECO:0000256" key="6">
    <source>
        <dbReference type="SAM" id="MobiDB-lite"/>
    </source>
</evidence>
<dbReference type="GO" id="GO:0006491">
    <property type="term" value="P:N-glycan processing"/>
    <property type="evidence" value="ECO:0007669"/>
    <property type="project" value="TreeGrafter"/>
</dbReference>
<gene>
    <name evidence="8" type="ORF">P43SY_008705</name>
</gene>
<keyword evidence="2" id="KW-0732">Signal</keyword>
<evidence type="ECO:0000313" key="8">
    <source>
        <dbReference type="EMBL" id="KAJ0404147.1"/>
    </source>
</evidence>
<evidence type="ECO:0000256" key="5">
    <source>
        <dbReference type="SAM" id="Coils"/>
    </source>
</evidence>
<dbReference type="InterPro" id="IPR039794">
    <property type="entry name" value="Gtb1-like"/>
</dbReference>
<evidence type="ECO:0000256" key="1">
    <source>
        <dbReference type="ARBA" id="ARBA00022387"/>
    </source>
</evidence>
<name>A0AAD5Q8E6_PYTIN</name>
<feature type="compositionally biased region" description="Basic and acidic residues" evidence="6">
    <location>
        <begin position="395"/>
        <end position="444"/>
    </location>
</feature>
<dbReference type="InterPro" id="IPR009011">
    <property type="entry name" value="Man6P_isomerase_rcpt-bd_dom_sf"/>
</dbReference>
<keyword evidence="9" id="KW-1185">Reference proteome</keyword>
<organism evidence="8 9">
    <name type="scientific">Pythium insidiosum</name>
    <name type="common">Pythiosis disease agent</name>
    <dbReference type="NCBI Taxonomy" id="114742"/>
    <lineage>
        <taxon>Eukaryota</taxon>
        <taxon>Sar</taxon>
        <taxon>Stramenopiles</taxon>
        <taxon>Oomycota</taxon>
        <taxon>Peronosporomycetes</taxon>
        <taxon>Pythiales</taxon>
        <taxon>Pythiaceae</taxon>
        <taxon>Pythium</taxon>
    </lineage>
</organism>
<feature type="coiled-coil region" evidence="5">
    <location>
        <begin position="309"/>
        <end position="348"/>
    </location>
</feature>
<dbReference type="AlphaFoldDB" id="A0AAD5Q8E6"/>